<organism evidence="1">
    <name type="scientific">viral metagenome</name>
    <dbReference type="NCBI Taxonomy" id="1070528"/>
    <lineage>
        <taxon>unclassified sequences</taxon>
        <taxon>metagenomes</taxon>
        <taxon>organismal metagenomes</taxon>
    </lineage>
</organism>
<dbReference type="EMBL" id="MT142600">
    <property type="protein sequence ID" value="QJA85871.1"/>
    <property type="molecule type" value="Genomic_DNA"/>
</dbReference>
<dbReference type="AlphaFoldDB" id="A0A6M3KWA9"/>
<gene>
    <name evidence="1" type="ORF">MM415B02167_0003</name>
</gene>
<protein>
    <submittedName>
        <fullName evidence="1">Uncharacterized protein</fullName>
    </submittedName>
</protein>
<proteinExistence type="predicted"/>
<name>A0A6M3KWA9_9ZZZZ</name>
<evidence type="ECO:0000313" key="1">
    <source>
        <dbReference type="EMBL" id="QJA85871.1"/>
    </source>
</evidence>
<reference evidence="1" key="1">
    <citation type="submission" date="2020-03" db="EMBL/GenBank/DDBJ databases">
        <title>The deep terrestrial virosphere.</title>
        <authorList>
            <person name="Holmfeldt K."/>
            <person name="Nilsson E."/>
            <person name="Simone D."/>
            <person name="Lopez-Fernandez M."/>
            <person name="Wu X."/>
            <person name="de Brujin I."/>
            <person name="Lundin D."/>
            <person name="Andersson A."/>
            <person name="Bertilsson S."/>
            <person name="Dopson M."/>
        </authorList>
    </citation>
    <scope>NUCLEOTIDE SEQUENCE</scope>
    <source>
        <strain evidence="1">MM415B02167</strain>
    </source>
</reference>
<sequence length="73" mass="8372">MRVLNIEDRCKAVSAGIEAWKKEIIKRSVDCEPFVHSALLEAQHRQDIKDFIVMLESGHSVDYIMECLKQLVG</sequence>
<accession>A0A6M3KWA9</accession>